<proteinExistence type="predicted"/>
<dbReference type="RefSeq" id="WP_197439951.1">
    <property type="nucleotide sequence ID" value="NZ_CP036316.1"/>
</dbReference>
<sequence length="49" mass="5433">MHGMVGVGTWSTQAEFKDIIATKGEETLYASDFSKGLKDWKLLGVTFTH</sequence>
<reference evidence="1 2" key="1">
    <citation type="submission" date="2019-02" db="EMBL/GenBank/DDBJ databases">
        <title>Deep-cultivation of Planctomycetes and their phenomic and genomic characterization uncovers novel biology.</title>
        <authorList>
            <person name="Wiegand S."/>
            <person name="Jogler M."/>
            <person name="Boedeker C."/>
            <person name="Pinto D."/>
            <person name="Vollmers J."/>
            <person name="Rivas-Marin E."/>
            <person name="Kohn T."/>
            <person name="Peeters S.H."/>
            <person name="Heuer A."/>
            <person name="Rast P."/>
            <person name="Oberbeckmann S."/>
            <person name="Bunk B."/>
            <person name="Jeske O."/>
            <person name="Meyerdierks A."/>
            <person name="Storesund J.E."/>
            <person name="Kallscheuer N."/>
            <person name="Luecker S."/>
            <person name="Lage O.M."/>
            <person name="Pohl T."/>
            <person name="Merkel B.J."/>
            <person name="Hornburger P."/>
            <person name="Mueller R.-W."/>
            <person name="Bruemmer F."/>
            <person name="Labrenz M."/>
            <person name="Spormann A.M."/>
            <person name="Op den Camp H."/>
            <person name="Overmann J."/>
            <person name="Amann R."/>
            <person name="Jetten M.S.M."/>
            <person name="Mascher T."/>
            <person name="Medema M.H."/>
            <person name="Devos D.P."/>
            <person name="Kaster A.-K."/>
            <person name="Ovreas L."/>
            <person name="Rohde M."/>
            <person name="Galperin M.Y."/>
            <person name="Jogler C."/>
        </authorList>
    </citation>
    <scope>NUCLEOTIDE SEQUENCE [LARGE SCALE GENOMIC DNA]</scope>
    <source>
        <strain evidence="1 2">V22</strain>
    </source>
</reference>
<name>A0A517T680_9PLAN</name>
<dbReference type="Proteomes" id="UP000319976">
    <property type="component" value="Chromosome"/>
</dbReference>
<protein>
    <submittedName>
        <fullName evidence="1">Uncharacterized protein</fullName>
    </submittedName>
</protein>
<evidence type="ECO:0000313" key="1">
    <source>
        <dbReference type="EMBL" id="QDT63874.1"/>
    </source>
</evidence>
<accession>A0A517T680</accession>
<evidence type="ECO:0000313" key="2">
    <source>
        <dbReference type="Proteomes" id="UP000319976"/>
    </source>
</evidence>
<dbReference type="EMBL" id="CP036316">
    <property type="protein sequence ID" value="QDT63874.1"/>
    <property type="molecule type" value="Genomic_DNA"/>
</dbReference>
<dbReference type="KEGG" id="chya:V22_11000"/>
<keyword evidence="2" id="KW-1185">Reference proteome</keyword>
<organism evidence="1 2">
    <name type="scientific">Calycomorphotria hydatis</name>
    <dbReference type="NCBI Taxonomy" id="2528027"/>
    <lineage>
        <taxon>Bacteria</taxon>
        <taxon>Pseudomonadati</taxon>
        <taxon>Planctomycetota</taxon>
        <taxon>Planctomycetia</taxon>
        <taxon>Planctomycetales</taxon>
        <taxon>Planctomycetaceae</taxon>
        <taxon>Calycomorphotria</taxon>
    </lineage>
</organism>
<gene>
    <name evidence="1" type="ORF">V22_11000</name>
</gene>
<dbReference type="AlphaFoldDB" id="A0A517T680"/>